<gene>
    <name evidence="7" type="ORF">UC3_03350</name>
</gene>
<feature type="transmembrane region" description="Helical" evidence="5">
    <location>
        <begin position="43"/>
        <end position="59"/>
    </location>
</feature>
<evidence type="ECO:0000256" key="3">
    <source>
        <dbReference type="ARBA" id="ARBA00022989"/>
    </source>
</evidence>
<protein>
    <recommendedName>
        <fullName evidence="6">Integral membrane bound transporter domain-containing protein</fullName>
    </recommendedName>
</protein>
<dbReference type="EMBL" id="AJAT01000018">
    <property type="protein sequence ID" value="EOL41785.1"/>
    <property type="molecule type" value="Genomic_DNA"/>
</dbReference>
<evidence type="ECO:0000256" key="2">
    <source>
        <dbReference type="ARBA" id="ARBA00022692"/>
    </source>
</evidence>
<keyword evidence="8" id="KW-1185">Reference proteome</keyword>
<evidence type="ECO:0000313" key="8">
    <source>
        <dbReference type="Proteomes" id="UP000013785"/>
    </source>
</evidence>
<dbReference type="Pfam" id="PF13515">
    <property type="entry name" value="FUSC_2"/>
    <property type="match status" value="1"/>
</dbReference>
<comment type="subcellular location">
    <subcellularLocation>
        <location evidence="1">Membrane</location>
        <topology evidence="1">Multi-pass membrane protein</topology>
    </subcellularLocation>
</comment>
<evidence type="ECO:0000256" key="1">
    <source>
        <dbReference type="ARBA" id="ARBA00004141"/>
    </source>
</evidence>
<feature type="transmembrane region" description="Helical" evidence="5">
    <location>
        <begin position="142"/>
        <end position="160"/>
    </location>
</feature>
<dbReference type="GO" id="GO:0016020">
    <property type="term" value="C:membrane"/>
    <property type="evidence" value="ECO:0007669"/>
    <property type="project" value="UniProtKB-SubCell"/>
</dbReference>
<dbReference type="STRING" id="154621.RV11_GL001440"/>
<organism evidence="7 8">
    <name type="scientific">Enterococcus phoeniculicola ATCC BAA-412</name>
    <dbReference type="NCBI Taxonomy" id="1158610"/>
    <lineage>
        <taxon>Bacteria</taxon>
        <taxon>Bacillati</taxon>
        <taxon>Bacillota</taxon>
        <taxon>Bacilli</taxon>
        <taxon>Lactobacillales</taxon>
        <taxon>Enterococcaceae</taxon>
        <taxon>Enterococcus</taxon>
    </lineage>
</organism>
<dbReference type="InterPro" id="IPR049453">
    <property type="entry name" value="Memb_transporter_dom"/>
</dbReference>
<feature type="transmembrane region" description="Helical" evidence="5">
    <location>
        <begin position="244"/>
        <end position="270"/>
    </location>
</feature>
<feature type="transmembrane region" description="Helical" evidence="5">
    <location>
        <begin position="20"/>
        <end position="37"/>
    </location>
</feature>
<evidence type="ECO:0000256" key="4">
    <source>
        <dbReference type="ARBA" id="ARBA00023136"/>
    </source>
</evidence>
<dbReference type="HOGENOM" id="CLU_020865_1_0_9"/>
<keyword evidence="4 5" id="KW-0472">Membrane</keyword>
<dbReference type="PATRIC" id="fig|1158610.3.peg.3343"/>
<name>R3WIR5_9ENTE</name>
<comment type="caution">
    <text evidence="7">The sequence shown here is derived from an EMBL/GenBank/DDBJ whole genome shotgun (WGS) entry which is preliminary data.</text>
</comment>
<accession>R3WIR5</accession>
<keyword evidence="3 5" id="KW-1133">Transmembrane helix</keyword>
<evidence type="ECO:0000256" key="5">
    <source>
        <dbReference type="SAM" id="Phobius"/>
    </source>
</evidence>
<reference evidence="7 8" key="1">
    <citation type="submission" date="2013-02" db="EMBL/GenBank/DDBJ databases">
        <title>The Genome Sequence of Enterococcus phoeniculicola BAA-412.</title>
        <authorList>
            <consortium name="The Broad Institute Genome Sequencing Platform"/>
            <consortium name="The Broad Institute Genome Sequencing Center for Infectious Disease"/>
            <person name="Earl A.M."/>
            <person name="Gilmore M.S."/>
            <person name="Lebreton F."/>
            <person name="Walker B."/>
            <person name="Young S.K."/>
            <person name="Zeng Q."/>
            <person name="Gargeya S."/>
            <person name="Fitzgerald M."/>
            <person name="Haas B."/>
            <person name="Abouelleil A."/>
            <person name="Alvarado L."/>
            <person name="Arachchi H.M."/>
            <person name="Berlin A.M."/>
            <person name="Chapman S.B."/>
            <person name="Dewar J."/>
            <person name="Goldberg J."/>
            <person name="Griggs A."/>
            <person name="Gujja S."/>
            <person name="Hansen M."/>
            <person name="Howarth C."/>
            <person name="Imamovic A."/>
            <person name="Larimer J."/>
            <person name="McCowan C."/>
            <person name="Murphy C."/>
            <person name="Neiman D."/>
            <person name="Pearson M."/>
            <person name="Priest M."/>
            <person name="Roberts A."/>
            <person name="Saif S."/>
            <person name="Shea T."/>
            <person name="Sisk P."/>
            <person name="Sykes S."/>
            <person name="Wortman J."/>
            <person name="Nusbaum C."/>
            <person name="Birren B."/>
        </authorList>
    </citation>
    <scope>NUCLEOTIDE SEQUENCE [LARGE SCALE GENOMIC DNA]</scope>
    <source>
        <strain evidence="7 8">ATCC BAA-412</strain>
    </source>
</reference>
<feature type="domain" description="Integral membrane bound transporter" evidence="6">
    <location>
        <begin position="200"/>
        <end position="324"/>
    </location>
</feature>
<keyword evidence="2 5" id="KW-0812">Transmembrane</keyword>
<dbReference type="OrthoDB" id="581879at2"/>
<feature type="transmembrane region" description="Helical" evidence="5">
    <location>
        <begin position="282"/>
        <end position="300"/>
    </location>
</feature>
<evidence type="ECO:0000313" key="7">
    <source>
        <dbReference type="EMBL" id="EOL41785.1"/>
    </source>
</evidence>
<dbReference type="RefSeq" id="WP_010769980.1">
    <property type="nucleotide sequence ID" value="NZ_ASWE01000001.1"/>
</dbReference>
<sequence length="352" mass="39586">MDQSFIKELTTFHKTKDNPFRLVGAGICMLSILLLGYALHDLAIGSFGSLGIFTFLYYQNIPIKQLITRLSLVGFFLLLGNFLGMLSTHLSWTAPILVGLVAFLGRLLFRLFKIAKPGVFFIVLVTGMGSSTKIPLESIPKMSFFFLVGILISIIVACLVQKTEKLPPVPVKKVTLQERLYTDPASIVDALFYGGILFFAVYLSQSLHLVNPYWLVVSCAAILQGDTLRAMMHRNVQRIFGTTVGILIASFLLNLPLSTFQSIIVITMLYLTVEFFIRRNYAVANFFTTPMTLLLSMLVRHQYVFSLVQYRFLGIVLGSLLGLLSAWIMITGLTFYNRAFQLHEILHDDIEK</sequence>
<dbReference type="Proteomes" id="UP000013785">
    <property type="component" value="Unassembled WGS sequence"/>
</dbReference>
<dbReference type="eggNOG" id="COG1289">
    <property type="taxonomic scope" value="Bacteria"/>
</dbReference>
<proteinExistence type="predicted"/>
<evidence type="ECO:0000259" key="6">
    <source>
        <dbReference type="Pfam" id="PF13515"/>
    </source>
</evidence>
<feature type="transmembrane region" description="Helical" evidence="5">
    <location>
        <begin position="66"/>
        <end position="86"/>
    </location>
</feature>
<dbReference type="AlphaFoldDB" id="R3WIR5"/>
<feature type="transmembrane region" description="Helical" evidence="5">
    <location>
        <begin position="312"/>
        <end position="336"/>
    </location>
</feature>